<keyword evidence="6" id="KW-1133">Transmembrane helix</keyword>
<dbReference type="CDD" id="cd06222">
    <property type="entry name" value="RNase_H_like"/>
    <property type="match status" value="1"/>
</dbReference>
<dbReference type="InterPro" id="IPR044730">
    <property type="entry name" value="RNase_H-like_dom_plant"/>
</dbReference>
<name>A0AA39RVX0_ACESA</name>
<evidence type="ECO:0000259" key="7">
    <source>
        <dbReference type="Pfam" id="PF13456"/>
    </source>
</evidence>
<organism evidence="8 9">
    <name type="scientific">Acer saccharum</name>
    <name type="common">Sugar maple</name>
    <dbReference type="NCBI Taxonomy" id="4024"/>
    <lineage>
        <taxon>Eukaryota</taxon>
        <taxon>Viridiplantae</taxon>
        <taxon>Streptophyta</taxon>
        <taxon>Embryophyta</taxon>
        <taxon>Tracheophyta</taxon>
        <taxon>Spermatophyta</taxon>
        <taxon>Magnoliopsida</taxon>
        <taxon>eudicotyledons</taxon>
        <taxon>Gunneridae</taxon>
        <taxon>Pentapetalae</taxon>
        <taxon>rosids</taxon>
        <taxon>malvids</taxon>
        <taxon>Sapindales</taxon>
        <taxon>Sapindaceae</taxon>
        <taxon>Hippocastanoideae</taxon>
        <taxon>Acereae</taxon>
        <taxon>Acer</taxon>
    </lineage>
</organism>
<reference evidence="8" key="2">
    <citation type="submission" date="2023-06" db="EMBL/GenBank/DDBJ databases">
        <authorList>
            <person name="Swenson N.G."/>
            <person name="Wegrzyn J.L."/>
            <person name="Mcevoy S.L."/>
        </authorList>
    </citation>
    <scope>NUCLEOTIDE SEQUENCE</scope>
    <source>
        <strain evidence="8">NS2018</strain>
        <tissue evidence="8">Leaf</tissue>
    </source>
</reference>
<dbReference type="PANTHER" id="PTHR11802">
    <property type="entry name" value="SERINE PROTEASE FAMILY S10 SERINE CARBOXYPEPTIDASE"/>
    <property type="match status" value="1"/>
</dbReference>
<dbReference type="EMBL" id="JAUESC010000384">
    <property type="protein sequence ID" value="KAK0581240.1"/>
    <property type="molecule type" value="Genomic_DNA"/>
</dbReference>
<keyword evidence="4" id="KW-0378">Hydrolase</keyword>
<dbReference type="GO" id="GO:0016747">
    <property type="term" value="F:acyltransferase activity, transferring groups other than amino-acyl groups"/>
    <property type="evidence" value="ECO:0007669"/>
    <property type="project" value="TreeGrafter"/>
</dbReference>
<keyword evidence="6" id="KW-0472">Membrane</keyword>
<dbReference type="Pfam" id="PF00450">
    <property type="entry name" value="Peptidase_S10"/>
    <property type="match status" value="1"/>
</dbReference>
<sequence length="558" mass="62701">MAASAEALLSCSCVVVYLLFLGINVFASHSIIKNLPGFPGDLPFKLETGYIGVGESDEVQLFYYFIESERSPEDDPLVLWLTGGPGCSAFSGLVYEIGPLTFDYENFKGNIPKFLLNPYSWTKVANIIFLDQPVGTGFSYATTWQAYNMKDTLSAKQTYNFLIKWLIAHPRFLSNELYVAGDSYSGKTVPMVVQEISDGMDMGHEPRMNLKGYVLGNPLTDENKDLNSRIRFAYLKALISYELYKSTKRNCKGQYINVDPSNGLCLANLQNVTLHVMICRTISFNNRGDANIIVEQDQYHNDFLLSPTDEVPLRPWCRNHNYIYSNTWANDKTVQKALGIREGTIKQWVRCNFSLSYTIDVPTSLVYHQNLIKKGYQVLIYSGDHDMVIPYVATKKWIKFLNLTIDSGWHPWLVDGQVAGYSVVYSQKDYILTFATVKGGGHTAPEYKPKECLAMISRWSVNCWMLPEIGGYKSNCDAVVDMCGNCVGVGTIIRDPTGEVFASCSQILEANFSIKVAKLVAIQKCLQFGIDCGLSPCIIEYDEANVVKWINDGDRRNS</sequence>
<dbReference type="InterPro" id="IPR001563">
    <property type="entry name" value="Peptidase_S10"/>
</dbReference>
<keyword evidence="3" id="KW-0645">Protease</keyword>
<dbReference type="GO" id="GO:0019748">
    <property type="term" value="P:secondary metabolic process"/>
    <property type="evidence" value="ECO:0007669"/>
    <property type="project" value="TreeGrafter"/>
</dbReference>
<gene>
    <name evidence="8" type="ORF">LWI29_011659</name>
</gene>
<dbReference type="GO" id="GO:0004523">
    <property type="term" value="F:RNA-DNA hybrid ribonuclease activity"/>
    <property type="evidence" value="ECO:0007669"/>
    <property type="project" value="InterPro"/>
</dbReference>
<dbReference type="Gene3D" id="3.40.50.1820">
    <property type="entry name" value="alpha/beta hydrolase"/>
    <property type="match status" value="1"/>
</dbReference>
<dbReference type="GO" id="GO:0004185">
    <property type="term" value="F:serine-type carboxypeptidase activity"/>
    <property type="evidence" value="ECO:0007669"/>
    <property type="project" value="InterPro"/>
</dbReference>
<dbReference type="GO" id="GO:0003676">
    <property type="term" value="F:nucleic acid binding"/>
    <property type="evidence" value="ECO:0007669"/>
    <property type="project" value="InterPro"/>
</dbReference>
<keyword evidence="6" id="KW-0812">Transmembrane</keyword>
<keyword evidence="5" id="KW-0325">Glycoprotein</keyword>
<feature type="transmembrane region" description="Helical" evidence="6">
    <location>
        <begin position="7"/>
        <end position="27"/>
    </location>
</feature>
<dbReference type="PANTHER" id="PTHR11802:SF224">
    <property type="entry name" value="SERINE CARBOXYPEPTIDASE-LIKE 7 ISOFORM X1"/>
    <property type="match status" value="1"/>
</dbReference>
<dbReference type="PRINTS" id="PR00724">
    <property type="entry name" value="CRBOXYPTASEC"/>
</dbReference>
<evidence type="ECO:0000256" key="1">
    <source>
        <dbReference type="ARBA" id="ARBA00009431"/>
    </source>
</evidence>
<dbReference type="AlphaFoldDB" id="A0AA39RVX0"/>
<dbReference type="InterPro" id="IPR002156">
    <property type="entry name" value="RNaseH_domain"/>
</dbReference>
<keyword evidence="2" id="KW-0121">Carboxypeptidase</keyword>
<evidence type="ECO:0000313" key="8">
    <source>
        <dbReference type="EMBL" id="KAK0581240.1"/>
    </source>
</evidence>
<keyword evidence="9" id="KW-1185">Reference proteome</keyword>
<accession>A0AA39RVX0</accession>
<dbReference type="FunFam" id="3.40.50.1820:FF:000072">
    <property type="entry name" value="Serine carboxypeptidase-like 19"/>
    <property type="match status" value="1"/>
</dbReference>
<dbReference type="Proteomes" id="UP001168877">
    <property type="component" value="Unassembled WGS sequence"/>
</dbReference>
<comment type="similarity">
    <text evidence="1">Belongs to the peptidase S10 family.</text>
</comment>
<evidence type="ECO:0000256" key="3">
    <source>
        <dbReference type="ARBA" id="ARBA00022670"/>
    </source>
</evidence>
<evidence type="ECO:0000256" key="6">
    <source>
        <dbReference type="SAM" id="Phobius"/>
    </source>
</evidence>
<dbReference type="GO" id="GO:0006508">
    <property type="term" value="P:proteolysis"/>
    <property type="evidence" value="ECO:0007669"/>
    <property type="project" value="UniProtKB-KW"/>
</dbReference>
<reference evidence="8" key="1">
    <citation type="journal article" date="2022" name="Plant J.">
        <title>Strategies of tolerance reflected in two North American maple genomes.</title>
        <authorList>
            <person name="McEvoy S.L."/>
            <person name="Sezen U.U."/>
            <person name="Trouern-Trend A."/>
            <person name="McMahon S.M."/>
            <person name="Schaberg P.G."/>
            <person name="Yang J."/>
            <person name="Wegrzyn J.L."/>
            <person name="Swenson N.G."/>
        </authorList>
    </citation>
    <scope>NUCLEOTIDE SEQUENCE</scope>
    <source>
        <strain evidence="8">NS2018</strain>
    </source>
</reference>
<feature type="domain" description="RNase H type-1" evidence="7">
    <location>
        <begin position="476"/>
        <end position="555"/>
    </location>
</feature>
<comment type="caution">
    <text evidence="8">The sequence shown here is derived from an EMBL/GenBank/DDBJ whole genome shotgun (WGS) entry which is preliminary data.</text>
</comment>
<dbReference type="Pfam" id="PF13456">
    <property type="entry name" value="RVT_3"/>
    <property type="match status" value="1"/>
</dbReference>
<evidence type="ECO:0000256" key="5">
    <source>
        <dbReference type="ARBA" id="ARBA00023180"/>
    </source>
</evidence>
<dbReference type="SUPFAM" id="SSF53474">
    <property type="entry name" value="alpha/beta-Hydrolases"/>
    <property type="match status" value="1"/>
</dbReference>
<evidence type="ECO:0000256" key="2">
    <source>
        <dbReference type="ARBA" id="ARBA00022645"/>
    </source>
</evidence>
<evidence type="ECO:0000256" key="4">
    <source>
        <dbReference type="ARBA" id="ARBA00022801"/>
    </source>
</evidence>
<dbReference type="InterPro" id="IPR029058">
    <property type="entry name" value="AB_hydrolase_fold"/>
</dbReference>
<proteinExistence type="inferred from homology"/>
<dbReference type="InterPro" id="IPR033124">
    <property type="entry name" value="Ser_caboxypep_his_AS"/>
</dbReference>
<evidence type="ECO:0000313" key="9">
    <source>
        <dbReference type="Proteomes" id="UP001168877"/>
    </source>
</evidence>
<dbReference type="PROSITE" id="PS00560">
    <property type="entry name" value="CARBOXYPEPT_SER_HIS"/>
    <property type="match status" value="1"/>
</dbReference>
<protein>
    <recommendedName>
        <fullName evidence="7">RNase H type-1 domain-containing protein</fullName>
    </recommendedName>
</protein>